<dbReference type="AlphaFoldDB" id="A0A401TFM7"/>
<keyword evidence="3" id="KW-1185">Reference proteome</keyword>
<feature type="region of interest" description="Disordered" evidence="1">
    <location>
        <begin position="1"/>
        <end position="49"/>
    </location>
</feature>
<sequence>MGGASVSCQGDDANASVGGAVLAQSPGDRRSAPGPGGDLTAKLRGPGTVRPGLRCHEDLELGAPLQVIHLGLGLGYSNQA</sequence>
<evidence type="ECO:0000256" key="1">
    <source>
        <dbReference type="SAM" id="MobiDB-lite"/>
    </source>
</evidence>
<evidence type="ECO:0000313" key="2">
    <source>
        <dbReference type="EMBL" id="GCC41416.1"/>
    </source>
</evidence>
<comment type="caution">
    <text evidence="2">The sequence shown here is derived from an EMBL/GenBank/DDBJ whole genome shotgun (WGS) entry which is preliminary data.</text>
</comment>
<name>A0A401TFM7_CHIPU</name>
<evidence type="ECO:0000313" key="3">
    <source>
        <dbReference type="Proteomes" id="UP000287033"/>
    </source>
</evidence>
<protein>
    <submittedName>
        <fullName evidence="2">Uncharacterized protein</fullName>
    </submittedName>
</protein>
<proteinExistence type="predicted"/>
<gene>
    <name evidence="2" type="ORF">chiPu_0025020</name>
</gene>
<reference evidence="2 3" key="1">
    <citation type="journal article" date="2018" name="Nat. Ecol. Evol.">
        <title>Shark genomes provide insights into elasmobranch evolution and the origin of vertebrates.</title>
        <authorList>
            <person name="Hara Y"/>
            <person name="Yamaguchi K"/>
            <person name="Onimaru K"/>
            <person name="Kadota M"/>
            <person name="Koyanagi M"/>
            <person name="Keeley SD"/>
            <person name="Tatsumi K"/>
            <person name="Tanaka K"/>
            <person name="Motone F"/>
            <person name="Kageyama Y"/>
            <person name="Nozu R"/>
            <person name="Adachi N"/>
            <person name="Nishimura O"/>
            <person name="Nakagawa R"/>
            <person name="Tanegashima C"/>
            <person name="Kiyatake I"/>
            <person name="Matsumoto R"/>
            <person name="Murakumo K"/>
            <person name="Nishida K"/>
            <person name="Terakita A"/>
            <person name="Kuratani S"/>
            <person name="Sato K"/>
            <person name="Hyodo S Kuraku.S."/>
        </authorList>
    </citation>
    <scope>NUCLEOTIDE SEQUENCE [LARGE SCALE GENOMIC DNA]</scope>
</reference>
<dbReference type="Proteomes" id="UP000287033">
    <property type="component" value="Unassembled WGS sequence"/>
</dbReference>
<dbReference type="EMBL" id="BEZZ01050711">
    <property type="protein sequence ID" value="GCC41416.1"/>
    <property type="molecule type" value="Genomic_DNA"/>
</dbReference>
<accession>A0A401TFM7</accession>
<organism evidence="2 3">
    <name type="scientific">Chiloscyllium punctatum</name>
    <name type="common">Brownbanded bambooshark</name>
    <name type="synonym">Hemiscyllium punctatum</name>
    <dbReference type="NCBI Taxonomy" id="137246"/>
    <lineage>
        <taxon>Eukaryota</taxon>
        <taxon>Metazoa</taxon>
        <taxon>Chordata</taxon>
        <taxon>Craniata</taxon>
        <taxon>Vertebrata</taxon>
        <taxon>Chondrichthyes</taxon>
        <taxon>Elasmobranchii</taxon>
        <taxon>Galeomorphii</taxon>
        <taxon>Galeoidea</taxon>
        <taxon>Orectolobiformes</taxon>
        <taxon>Hemiscylliidae</taxon>
        <taxon>Chiloscyllium</taxon>
    </lineage>
</organism>